<accession>A0A4Q0YVM8</accession>
<dbReference type="AlphaFoldDB" id="A0A4Q0YVM8"/>
<protein>
    <submittedName>
        <fullName evidence="1">YecA family protein</fullName>
    </submittedName>
</protein>
<dbReference type="InterPro" id="IPR036255">
    <property type="entry name" value="YgfB-like_sf"/>
</dbReference>
<comment type="caution">
    <text evidence="1">The sequence shown here is derived from an EMBL/GenBank/DDBJ whole genome shotgun (WGS) entry which is preliminary data.</text>
</comment>
<sequence>MAQSLKEFIANHSLEDHLLSDMQTRGFVTSMAAAPHLIDPAEWLAFMWGGEETSPFDTHEMLEEYANIIVAIWNQEREKLLSNTWVWPDGCALDDEEIVTNDTRLFCEGLLQGWTLARDDWETLMPEESEDNALMGGVLLSITLMFDPESALTAVEEQGAIELAQFEEIFSAMPTMLCGLTMRAAQRIQEAEE</sequence>
<gene>
    <name evidence="1" type="ORF">CS022_01280</name>
</gene>
<evidence type="ECO:0000313" key="1">
    <source>
        <dbReference type="EMBL" id="RXJ74865.1"/>
    </source>
</evidence>
<dbReference type="InterPro" id="IPR011978">
    <property type="entry name" value="YgfB-like"/>
</dbReference>
<proteinExistence type="predicted"/>
<dbReference type="NCBIfam" id="TIGR02292">
    <property type="entry name" value="ygfB_yecA"/>
    <property type="match status" value="1"/>
</dbReference>
<dbReference type="Proteomes" id="UP000290287">
    <property type="component" value="Unassembled WGS sequence"/>
</dbReference>
<reference evidence="1 2" key="1">
    <citation type="submission" date="2017-10" db="EMBL/GenBank/DDBJ databases">
        <title>Nyctiphanis sp. nov., isolated from the stomach of the euphausiid Nyctiphanes simplex (Hansen, 1911) in the Gulf of California.</title>
        <authorList>
            <person name="Gomez-Gil B."/>
            <person name="Aguilar-Mendez M."/>
            <person name="Lopez-Cortes A."/>
            <person name="Gomez-Gutierrez J."/>
            <person name="Roque A."/>
            <person name="Lang E."/>
            <person name="Gonzalez-Castillo A."/>
        </authorList>
    </citation>
    <scope>NUCLEOTIDE SEQUENCE [LARGE SCALE GENOMIC DNA]</scope>
    <source>
        <strain evidence="1 2">CAIM 600</strain>
    </source>
</reference>
<dbReference type="RefSeq" id="WP_129120755.1">
    <property type="nucleotide sequence ID" value="NZ_PEIB01000001.1"/>
</dbReference>
<name>A0A4Q0YVM8_9GAMM</name>
<dbReference type="SUPFAM" id="SSF101327">
    <property type="entry name" value="YgfB-like"/>
    <property type="match status" value="1"/>
</dbReference>
<dbReference type="Pfam" id="PF03695">
    <property type="entry name" value="UPF0149"/>
    <property type="match status" value="1"/>
</dbReference>
<organism evidence="1 2">
    <name type="scientific">Veronia nyctiphanis</name>
    <dbReference type="NCBI Taxonomy" id="1278244"/>
    <lineage>
        <taxon>Bacteria</taxon>
        <taxon>Pseudomonadati</taxon>
        <taxon>Pseudomonadota</taxon>
        <taxon>Gammaproteobacteria</taxon>
        <taxon>Vibrionales</taxon>
        <taxon>Vibrionaceae</taxon>
        <taxon>Veronia</taxon>
    </lineage>
</organism>
<dbReference type="EMBL" id="PEIB01000001">
    <property type="protein sequence ID" value="RXJ74865.1"/>
    <property type="molecule type" value="Genomic_DNA"/>
</dbReference>
<keyword evidence="2" id="KW-1185">Reference proteome</keyword>
<evidence type="ECO:0000313" key="2">
    <source>
        <dbReference type="Proteomes" id="UP000290287"/>
    </source>
</evidence>
<dbReference type="OrthoDB" id="570299at2"/>